<evidence type="ECO:0008006" key="5">
    <source>
        <dbReference type="Google" id="ProtNLM"/>
    </source>
</evidence>
<feature type="domain" description="DUF3730" evidence="2">
    <location>
        <begin position="3"/>
        <end position="48"/>
    </location>
</feature>
<dbReference type="Pfam" id="PF12530">
    <property type="entry name" value="DUF3730"/>
    <property type="match status" value="1"/>
</dbReference>
<dbReference type="Pfam" id="PF11229">
    <property type="entry name" value="Focadhesin"/>
    <property type="match status" value="2"/>
</dbReference>
<organism evidence="3 4">
    <name type="scientific">Myodes glareolus</name>
    <name type="common">Bank vole</name>
    <name type="synonym">Clethrionomys glareolus</name>
    <dbReference type="NCBI Taxonomy" id="447135"/>
    <lineage>
        <taxon>Eukaryota</taxon>
        <taxon>Metazoa</taxon>
        <taxon>Chordata</taxon>
        <taxon>Craniata</taxon>
        <taxon>Vertebrata</taxon>
        <taxon>Euteleostomi</taxon>
        <taxon>Mammalia</taxon>
        <taxon>Eutheria</taxon>
        <taxon>Euarchontoglires</taxon>
        <taxon>Glires</taxon>
        <taxon>Rodentia</taxon>
        <taxon>Myomorpha</taxon>
        <taxon>Muroidea</taxon>
        <taxon>Cricetidae</taxon>
        <taxon>Arvicolinae</taxon>
        <taxon>Myodes</taxon>
    </lineage>
</organism>
<reference evidence="3 4" key="1">
    <citation type="journal article" date="2023" name="bioRxiv">
        <title>Conserved and derived expression patterns and positive selection on dental genes reveal complex evolutionary context of ever-growing rodent molars.</title>
        <authorList>
            <person name="Calamari Z.T."/>
            <person name="Song A."/>
            <person name="Cohen E."/>
            <person name="Akter M."/>
            <person name="Roy R.D."/>
            <person name="Hallikas O."/>
            <person name="Christensen M.M."/>
            <person name="Li P."/>
            <person name="Marangoni P."/>
            <person name="Jernvall J."/>
            <person name="Klein O.D."/>
        </authorList>
    </citation>
    <scope>NUCLEOTIDE SEQUENCE [LARGE SCALE GENOMIC DNA]</scope>
    <source>
        <strain evidence="3">V071</strain>
    </source>
</reference>
<evidence type="ECO:0000259" key="2">
    <source>
        <dbReference type="Pfam" id="PF12530"/>
    </source>
</evidence>
<feature type="domain" description="Focadhesin C-terminal" evidence="1">
    <location>
        <begin position="555"/>
        <end position="664"/>
    </location>
</feature>
<dbReference type="InterPro" id="IPR021392">
    <property type="entry name" value="Focadhesin_C"/>
</dbReference>
<keyword evidence="4" id="KW-1185">Reference proteome</keyword>
<dbReference type="PANTHER" id="PTHR16212:SF4">
    <property type="entry name" value="FOCADHESIN"/>
    <property type="match status" value="1"/>
</dbReference>
<dbReference type="GO" id="GO:0060147">
    <property type="term" value="P:regulation of post-transcriptional gene silencing"/>
    <property type="evidence" value="ECO:0007669"/>
    <property type="project" value="InterPro"/>
</dbReference>
<dbReference type="PANTHER" id="PTHR16212">
    <property type="entry name" value="FOCADHESIN FAMILY MEMBER"/>
    <property type="match status" value="1"/>
</dbReference>
<dbReference type="InterPro" id="IPR045163">
    <property type="entry name" value="Focadhesin/RST1"/>
</dbReference>
<evidence type="ECO:0000313" key="3">
    <source>
        <dbReference type="EMBL" id="KAK7820335.1"/>
    </source>
</evidence>
<dbReference type="AlphaFoldDB" id="A0AAW0J0V0"/>
<dbReference type="InterPro" id="IPR016024">
    <property type="entry name" value="ARM-type_fold"/>
</dbReference>
<evidence type="ECO:0000313" key="4">
    <source>
        <dbReference type="Proteomes" id="UP001488838"/>
    </source>
</evidence>
<dbReference type="SUPFAM" id="SSF48371">
    <property type="entry name" value="ARM repeat"/>
    <property type="match status" value="1"/>
</dbReference>
<protein>
    <recommendedName>
        <fullName evidence="5">Focadhesin</fullName>
    </recommendedName>
</protein>
<sequence length="1177" mass="129445">MAVVCVRSTWNALSPRLSCDTRPLILKALSELFSLVPSLAVNTAEYEDPIVASAAYKSLSPFSSGEHTVLHLPEKIRPEMPVPDELEEEEAVDLSIPGPCYLRLLTITAPSVLPALEEFFTSLVKQEMVNMPRGIYHSALKGGIRSDQGKTVAGIPNFILKMYETNKQPGLKPGLAGGMLFCYDVAMYQSKDGKPLNRLMASRGRSFKQTSLALVHEVHVQPSEWHRALFLPQAWLAYMTRAYHAVLQGRIAELELQLQHGKEGPEEVQYKRSTAWLWVRDMLTDEITKTAAKESPVVKGNALLALSSLAVVVSKHEASLSSDSDGVLEVQPNFLPVKEWVSMVLNTLLVIVDSHYHPRGQLFSCFYHKSYSGENTASAIARSAAATALSLLVPVFITSCKEKVEEILNMLTARLPGKPSADESQAVQIHMGLALGMFLSRLCEEKLSDMSGQQMNLLLIKSLDALENCCFDPSLEHNTGCVLGVGLALSLMSHSSHTESRVHVAASLRKLSTYLDDSGSQSRTFQEVLAYTLSCVCTSAFSAGIIEAVEAEDIMNKLQLLVESNQQTSGFALALGNLVHGLSVCGHGKAEDLGNRLLPNWIRVVLAEGSSTMLCLAALHGLVALVGSDVDVMQLKSEAIQSAHSQARLNEVIRTLTELVQHSNKPVGQCLRLKPSWLLAYPEEVIGLELIAVLVRQGGRFLHPFTGVTARSWLARQASAWRRDAQVDPSRCCWGAPLLEAALQPAAAGFKTAGPEAVPPSLLKVVMKPIATVGESYQYPPVNLAALLSPLMRLNFGEEIQQLCLEIAVTQAPSSQSAAALLGLWVMPPLIHGLSTNIKKYLLVSLPLWVKHVSDEQVQSFVENLMVAVFKAASPPSHPELCLSALQGLSQAMKLPSPSHNLWSLLCDATGRIFDLLPNRIRRSDLELYISVAKCLSEMTDGGASQHSQITQDNIEKAAFVKLYLVSQGRLPLMSLMDLIMAAMQHREKQTLAWMILHCLYQARIVSHANTGVLKRLEWLLELMGYMRNLGYQPAPDQTVALHEALDFLLLIFAAAVMVWADHEAPLLLGLSASWLPWHRENGASGPAAALLGRSPMHRVTVQEVFTFLPSSMLLLLQKEPWKEQTQKFIDWLFSIMEIPNEAFAAKSKDLLKATLLSLRVLPEFKKKAVWTRAYGW</sequence>
<name>A0AAW0J0V0_MYOGA</name>
<dbReference type="Proteomes" id="UP001488838">
    <property type="component" value="Unassembled WGS sequence"/>
</dbReference>
<dbReference type="InterPro" id="IPR022542">
    <property type="entry name" value="FOCAD/RST1_DUF3730"/>
</dbReference>
<proteinExistence type="predicted"/>
<comment type="caution">
    <text evidence="3">The sequence shown here is derived from an EMBL/GenBank/DDBJ whole genome shotgun (WGS) entry which is preliminary data.</text>
</comment>
<accession>A0AAW0J0V0</accession>
<gene>
    <name evidence="3" type="ORF">U0070_007541</name>
</gene>
<feature type="domain" description="Focadhesin C-terminal" evidence="1">
    <location>
        <begin position="753"/>
        <end position="1177"/>
    </location>
</feature>
<dbReference type="EMBL" id="JBBHLL010000073">
    <property type="protein sequence ID" value="KAK7820335.1"/>
    <property type="molecule type" value="Genomic_DNA"/>
</dbReference>
<evidence type="ECO:0000259" key="1">
    <source>
        <dbReference type="Pfam" id="PF11229"/>
    </source>
</evidence>